<protein>
    <submittedName>
        <fullName evidence="2">Uncharacterized protein</fullName>
    </submittedName>
</protein>
<accession>A0ABQ4PWG9</accession>
<organism evidence="2 3">
    <name type="scientific">Candidatus Phycosocius spiralis</name>
    <dbReference type="NCBI Taxonomy" id="2815099"/>
    <lineage>
        <taxon>Bacteria</taxon>
        <taxon>Pseudomonadati</taxon>
        <taxon>Pseudomonadota</taxon>
        <taxon>Alphaproteobacteria</taxon>
        <taxon>Caulobacterales</taxon>
        <taxon>Caulobacterales incertae sedis</taxon>
        <taxon>Candidatus Phycosocius</taxon>
    </lineage>
</organism>
<evidence type="ECO:0000313" key="2">
    <source>
        <dbReference type="EMBL" id="GIU67280.1"/>
    </source>
</evidence>
<gene>
    <name evidence="2" type="ORF">PsB1_1434</name>
</gene>
<reference evidence="2" key="2">
    <citation type="journal article" date="2023" name="ISME Commun">
        <title>Characterization of a bloom-associated alphaproteobacterial lineage, 'Candidatus Phycosocius': insights into freshwater algal-bacterial interactions.</title>
        <authorList>
            <person name="Tanabe Y."/>
            <person name="Yamaguchi H."/>
            <person name="Yoshida M."/>
            <person name="Kai A."/>
            <person name="Okazaki Y."/>
        </authorList>
    </citation>
    <scope>NUCLEOTIDE SEQUENCE</scope>
    <source>
        <strain evidence="2">BOTRYCO-1</strain>
    </source>
</reference>
<dbReference type="RefSeq" id="WP_284360113.1">
    <property type="nucleotide sequence ID" value="NZ_BPFZ01000008.1"/>
</dbReference>
<keyword evidence="1" id="KW-0472">Membrane</keyword>
<sequence>MTLTEKKAMASLLVSALIYSYLSVNLADAWTIPDQSAQHLWSTWIIVLGFGMMGEVSVGAWSAWQRKRGELEDDRDEAIIARAERLALVSGFCGINVLIWQILWQATFSHPIITTLDVQHLPTLFFVLMSILFLCHGVKQFFILLLSLLST</sequence>
<comment type="caution">
    <text evidence="2">The sequence shown here is derived from an EMBL/GenBank/DDBJ whole genome shotgun (WGS) entry which is preliminary data.</text>
</comment>
<keyword evidence="3" id="KW-1185">Reference proteome</keyword>
<feature type="transmembrane region" description="Helical" evidence="1">
    <location>
        <begin position="124"/>
        <end position="149"/>
    </location>
</feature>
<proteinExistence type="predicted"/>
<dbReference type="Proteomes" id="UP001161064">
    <property type="component" value="Unassembled WGS sequence"/>
</dbReference>
<feature type="transmembrane region" description="Helical" evidence="1">
    <location>
        <begin position="85"/>
        <end position="104"/>
    </location>
</feature>
<evidence type="ECO:0000256" key="1">
    <source>
        <dbReference type="SAM" id="Phobius"/>
    </source>
</evidence>
<name>A0ABQ4PWG9_9PROT</name>
<keyword evidence="1" id="KW-1133">Transmembrane helix</keyword>
<dbReference type="EMBL" id="BPFZ01000008">
    <property type="protein sequence ID" value="GIU67280.1"/>
    <property type="molecule type" value="Genomic_DNA"/>
</dbReference>
<feature type="transmembrane region" description="Helical" evidence="1">
    <location>
        <begin position="39"/>
        <end position="64"/>
    </location>
</feature>
<evidence type="ECO:0000313" key="3">
    <source>
        <dbReference type="Proteomes" id="UP001161064"/>
    </source>
</evidence>
<reference evidence="2" key="1">
    <citation type="submission" date="2021-05" db="EMBL/GenBank/DDBJ databases">
        <authorList>
            <person name="Tanabe Y."/>
        </authorList>
    </citation>
    <scope>NUCLEOTIDE SEQUENCE</scope>
    <source>
        <strain evidence="2">BOTRYCO-1</strain>
    </source>
</reference>
<keyword evidence="1" id="KW-0812">Transmembrane</keyword>